<evidence type="ECO:0000313" key="6">
    <source>
        <dbReference type="EMBL" id="OJZ76066.1"/>
    </source>
</evidence>
<feature type="active site" evidence="3">
    <location>
        <position position="261"/>
    </location>
</feature>
<dbReference type="SUPFAM" id="SSF53720">
    <property type="entry name" value="ALDH-like"/>
    <property type="match status" value="1"/>
</dbReference>
<dbReference type="InterPro" id="IPR016163">
    <property type="entry name" value="Ald_DH_C"/>
</dbReference>
<accession>A0A1Q4I2H8</accession>
<evidence type="ECO:0000256" key="1">
    <source>
        <dbReference type="ARBA" id="ARBA00009986"/>
    </source>
</evidence>
<dbReference type="Gene3D" id="3.40.605.10">
    <property type="entry name" value="Aldehyde Dehydrogenase, Chain A, domain 1"/>
    <property type="match status" value="1"/>
</dbReference>
<proteinExistence type="inferred from homology"/>
<evidence type="ECO:0000259" key="5">
    <source>
        <dbReference type="Pfam" id="PF00171"/>
    </source>
</evidence>
<evidence type="ECO:0000256" key="4">
    <source>
        <dbReference type="RuleBase" id="RU003345"/>
    </source>
</evidence>
<feature type="domain" description="Aldehyde dehydrogenase" evidence="5">
    <location>
        <begin position="24"/>
        <end position="491"/>
    </location>
</feature>
<dbReference type="InterPro" id="IPR015590">
    <property type="entry name" value="Aldehyde_DH_dom"/>
</dbReference>
<name>A0A1Q4I2H8_9MYCO</name>
<dbReference type="FunFam" id="3.40.605.10:FF:000007">
    <property type="entry name" value="NAD/NADP-dependent betaine aldehyde dehydrogenase"/>
    <property type="match status" value="1"/>
</dbReference>
<protein>
    <recommendedName>
        <fullName evidence="5">Aldehyde dehydrogenase domain-containing protein</fullName>
    </recommendedName>
</protein>
<keyword evidence="2 4" id="KW-0560">Oxidoreductase</keyword>
<dbReference type="PANTHER" id="PTHR42804">
    <property type="entry name" value="ALDEHYDE DEHYDROGENASE"/>
    <property type="match status" value="1"/>
</dbReference>
<comment type="caution">
    <text evidence="6">The sequence shown here is derived from an EMBL/GenBank/DDBJ whole genome shotgun (WGS) entry which is preliminary data.</text>
</comment>
<dbReference type="AlphaFoldDB" id="A0A1Q4I2H8"/>
<dbReference type="Proteomes" id="UP000186438">
    <property type="component" value="Unassembled WGS sequence"/>
</dbReference>
<dbReference type="PANTHER" id="PTHR42804:SF1">
    <property type="entry name" value="ALDEHYDE DEHYDROGENASE-RELATED"/>
    <property type="match status" value="1"/>
</dbReference>
<reference evidence="6 7" key="1">
    <citation type="submission" date="2016-11" db="EMBL/GenBank/DDBJ databases">
        <title>Genome sequences of unsequenced Mycobacteria.</title>
        <authorList>
            <person name="Greninger A.L."/>
            <person name="Fang F."/>
            <person name="Jerome K.R."/>
        </authorList>
    </citation>
    <scope>NUCLEOTIDE SEQUENCE [LARGE SCALE GENOMIC DNA]</scope>
    <source>
        <strain evidence="6 7">M11</strain>
    </source>
</reference>
<keyword evidence="7" id="KW-1185">Reference proteome</keyword>
<sequence>MAKLSLNPGTPYVNGQWDKGGGDHITTIINPATELPIGQVQESSVDDVNRAVDAAYRAFEDGRGAWPKMSPKERSRLLHRFADAVAARREDLVFLLENEIGCAGMAGKVSQVEEAIRFAYFWADKAAELKFDEALPPTVGLTGMGQALVRKEPAGVVGAITPFNYPILLNLWKIGPILATGNTMVLKPSPNTPFSALILADAAAEAGIPPGVLNVVTGGIEEARALTEHPQVAVLSFTGSNTIGREVMRQAAGTLKRVVLELGGKSPNIVFADTDIDNPMMLMSLVMGFTVHAGQGCVLQTRLLVERPVYDAVKERVSAAIQAIKVGDPADPESEMGPLISATQRDRVLGYIQSGLDEGATLVAGGGRPAHLDRGFFVEPTLFSDVTNDMRIAREEIFGPVGVMIPFDGPQEAIAIANDTPFGLGGSVWSGDSVKAFEVAGALRAGYIHINGGDQSFGGPIGPAPFGGYKQSGIGREHGAAGADEYMEIKTMHYPVG</sequence>
<evidence type="ECO:0000256" key="2">
    <source>
        <dbReference type="ARBA" id="ARBA00023002"/>
    </source>
</evidence>
<dbReference type="InterPro" id="IPR016161">
    <property type="entry name" value="Ald_DH/histidinol_DH"/>
</dbReference>
<organism evidence="6 7">
    <name type="scientific">Mycobacterium paraffinicum</name>
    <dbReference type="NCBI Taxonomy" id="53378"/>
    <lineage>
        <taxon>Bacteria</taxon>
        <taxon>Bacillati</taxon>
        <taxon>Actinomycetota</taxon>
        <taxon>Actinomycetes</taxon>
        <taxon>Mycobacteriales</taxon>
        <taxon>Mycobacteriaceae</taxon>
        <taxon>Mycobacterium</taxon>
    </lineage>
</organism>
<comment type="similarity">
    <text evidence="1 4">Belongs to the aldehyde dehydrogenase family.</text>
</comment>
<dbReference type="OrthoDB" id="6882680at2"/>
<dbReference type="PROSITE" id="PS00687">
    <property type="entry name" value="ALDEHYDE_DEHYDR_GLU"/>
    <property type="match status" value="1"/>
</dbReference>
<dbReference type="EMBL" id="MPNT01000001">
    <property type="protein sequence ID" value="OJZ76066.1"/>
    <property type="molecule type" value="Genomic_DNA"/>
</dbReference>
<dbReference type="Pfam" id="PF00171">
    <property type="entry name" value="Aldedh"/>
    <property type="match status" value="1"/>
</dbReference>
<dbReference type="Gene3D" id="3.40.309.10">
    <property type="entry name" value="Aldehyde Dehydrogenase, Chain A, domain 2"/>
    <property type="match status" value="1"/>
</dbReference>
<dbReference type="CDD" id="cd07089">
    <property type="entry name" value="ALDH_CddD-AldA-like"/>
    <property type="match status" value="1"/>
</dbReference>
<dbReference type="FunFam" id="3.40.309.10:FF:000012">
    <property type="entry name" value="Betaine aldehyde dehydrogenase"/>
    <property type="match status" value="1"/>
</dbReference>
<dbReference type="STRING" id="53378.BRW65_01055"/>
<dbReference type="InterPro" id="IPR029510">
    <property type="entry name" value="Ald_DH_CS_GLU"/>
</dbReference>
<gene>
    <name evidence="6" type="ORF">BRW65_01055</name>
</gene>
<dbReference type="RefSeq" id="WP_073870217.1">
    <property type="nucleotide sequence ID" value="NZ_MPNT01000001.1"/>
</dbReference>
<evidence type="ECO:0000313" key="7">
    <source>
        <dbReference type="Proteomes" id="UP000186438"/>
    </source>
</evidence>
<evidence type="ECO:0000256" key="3">
    <source>
        <dbReference type="PROSITE-ProRule" id="PRU10007"/>
    </source>
</evidence>
<dbReference type="GO" id="GO:0016620">
    <property type="term" value="F:oxidoreductase activity, acting on the aldehyde or oxo group of donors, NAD or NADP as acceptor"/>
    <property type="evidence" value="ECO:0007669"/>
    <property type="project" value="InterPro"/>
</dbReference>
<dbReference type="InterPro" id="IPR016162">
    <property type="entry name" value="Ald_DH_N"/>
</dbReference>